<name>A0A2J7PDS4_9NEOP</name>
<accession>A0A2J7PDS4</accession>
<gene>
    <name evidence="1" type="ORF">B7P43_G00827</name>
</gene>
<reference evidence="1 2" key="1">
    <citation type="submission" date="2017-12" db="EMBL/GenBank/DDBJ databases">
        <title>Hemimetabolous genomes reveal molecular basis of termite eusociality.</title>
        <authorList>
            <person name="Harrison M.C."/>
            <person name="Jongepier E."/>
            <person name="Robertson H.M."/>
            <person name="Arning N."/>
            <person name="Bitard-Feildel T."/>
            <person name="Chao H."/>
            <person name="Childers C.P."/>
            <person name="Dinh H."/>
            <person name="Doddapaneni H."/>
            <person name="Dugan S."/>
            <person name="Gowin J."/>
            <person name="Greiner C."/>
            <person name="Han Y."/>
            <person name="Hu H."/>
            <person name="Hughes D.S.T."/>
            <person name="Huylmans A.-K."/>
            <person name="Kemena C."/>
            <person name="Kremer L.P.M."/>
            <person name="Lee S.L."/>
            <person name="Lopez-Ezquerra A."/>
            <person name="Mallet L."/>
            <person name="Monroy-Kuhn J.M."/>
            <person name="Moser A."/>
            <person name="Murali S.C."/>
            <person name="Muzny D.M."/>
            <person name="Otani S."/>
            <person name="Piulachs M.-D."/>
            <person name="Poelchau M."/>
            <person name="Qu J."/>
            <person name="Schaub F."/>
            <person name="Wada-Katsumata A."/>
            <person name="Worley K.C."/>
            <person name="Xie Q."/>
            <person name="Ylla G."/>
            <person name="Poulsen M."/>
            <person name="Gibbs R.A."/>
            <person name="Schal C."/>
            <person name="Richards S."/>
            <person name="Belles X."/>
            <person name="Korb J."/>
            <person name="Bornberg-Bauer E."/>
        </authorList>
    </citation>
    <scope>NUCLEOTIDE SEQUENCE [LARGE SCALE GENOMIC DNA]</scope>
    <source>
        <tissue evidence="1">Whole body</tissue>
    </source>
</reference>
<organism evidence="1 2">
    <name type="scientific">Cryptotermes secundus</name>
    <dbReference type="NCBI Taxonomy" id="105785"/>
    <lineage>
        <taxon>Eukaryota</taxon>
        <taxon>Metazoa</taxon>
        <taxon>Ecdysozoa</taxon>
        <taxon>Arthropoda</taxon>
        <taxon>Hexapoda</taxon>
        <taxon>Insecta</taxon>
        <taxon>Pterygota</taxon>
        <taxon>Neoptera</taxon>
        <taxon>Polyneoptera</taxon>
        <taxon>Dictyoptera</taxon>
        <taxon>Blattodea</taxon>
        <taxon>Blattoidea</taxon>
        <taxon>Termitoidae</taxon>
        <taxon>Kalotermitidae</taxon>
        <taxon>Cryptotermitinae</taxon>
        <taxon>Cryptotermes</taxon>
    </lineage>
</organism>
<evidence type="ECO:0000313" key="1">
    <source>
        <dbReference type="EMBL" id="PNF14472.1"/>
    </source>
</evidence>
<comment type="caution">
    <text evidence="1">The sequence shown here is derived from an EMBL/GenBank/DDBJ whole genome shotgun (WGS) entry which is preliminary data.</text>
</comment>
<proteinExistence type="predicted"/>
<keyword evidence="2" id="KW-1185">Reference proteome</keyword>
<dbReference type="InParanoid" id="A0A2J7PDS4"/>
<protein>
    <submittedName>
        <fullName evidence="1">Uncharacterized protein</fullName>
    </submittedName>
</protein>
<evidence type="ECO:0000313" key="2">
    <source>
        <dbReference type="Proteomes" id="UP000235965"/>
    </source>
</evidence>
<dbReference type="EMBL" id="NEVH01026385">
    <property type="protein sequence ID" value="PNF14472.1"/>
    <property type="molecule type" value="Genomic_DNA"/>
</dbReference>
<dbReference type="Proteomes" id="UP000235965">
    <property type="component" value="Unassembled WGS sequence"/>
</dbReference>
<dbReference type="AlphaFoldDB" id="A0A2J7PDS4"/>
<sequence>MQQTIELSSGVGSWENNGKKGIRLCKEDFIVCCSYSETVICVYCQETTSED</sequence>